<keyword evidence="3" id="KW-1185">Reference proteome</keyword>
<evidence type="ECO:0000256" key="1">
    <source>
        <dbReference type="SAM" id="Coils"/>
    </source>
</evidence>
<feature type="coiled-coil region" evidence="1">
    <location>
        <begin position="405"/>
        <end position="432"/>
    </location>
</feature>
<evidence type="ECO:0000313" key="2">
    <source>
        <dbReference type="EMBL" id="GCC50445.1"/>
    </source>
</evidence>
<dbReference type="OrthoDB" id="1163828at2"/>
<organism evidence="2 3">
    <name type="scientific">Chryseotalea sanaruensis</name>
    <dbReference type="NCBI Taxonomy" id="2482724"/>
    <lineage>
        <taxon>Bacteria</taxon>
        <taxon>Pseudomonadati</taxon>
        <taxon>Bacteroidota</taxon>
        <taxon>Cytophagia</taxon>
        <taxon>Cytophagales</taxon>
        <taxon>Chryseotaleaceae</taxon>
        <taxon>Chryseotalea</taxon>
    </lineage>
</organism>
<reference evidence="2 3" key="1">
    <citation type="submission" date="2018-11" db="EMBL/GenBank/DDBJ databases">
        <title>Chryseotalea sanarue gen. nov., sp., nov., a member of the family Cytophagaceae, isolated from a brackish lake in Hamamatsu Japan.</title>
        <authorList>
            <person name="Maejima Y."/>
            <person name="Iino T."/>
            <person name="Muraguchi Y."/>
            <person name="Fukuda K."/>
            <person name="Ohkuma M."/>
            <person name="Moriuchi R."/>
            <person name="Dohra H."/>
            <person name="Kimbara K."/>
            <person name="Shintani M."/>
        </authorList>
    </citation>
    <scope>NUCLEOTIDE SEQUENCE [LARGE SCALE GENOMIC DNA]</scope>
    <source>
        <strain evidence="2 3">Ys</strain>
    </source>
</reference>
<evidence type="ECO:0008006" key="4">
    <source>
        <dbReference type="Google" id="ProtNLM"/>
    </source>
</evidence>
<proteinExistence type="predicted"/>
<accession>A0A401U6D4</accession>
<protein>
    <recommendedName>
        <fullName evidence="4">BZIP transcription factor</fullName>
    </recommendedName>
</protein>
<dbReference type="EMBL" id="BHXQ01000001">
    <property type="protein sequence ID" value="GCC50445.1"/>
    <property type="molecule type" value="Genomic_DNA"/>
</dbReference>
<dbReference type="RefSeq" id="WP_127121079.1">
    <property type="nucleotide sequence ID" value="NZ_BHXQ01000001.1"/>
</dbReference>
<evidence type="ECO:0000313" key="3">
    <source>
        <dbReference type="Proteomes" id="UP000288227"/>
    </source>
</evidence>
<name>A0A401U6D4_9BACT</name>
<dbReference type="Proteomes" id="UP000288227">
    <property type="component" value="Unassembled WGS sequence"/>
</dbReference>
<dbReference type="AlphaFoldDB" id="A0A401U6D4"/>
<comment type="caution">
    <text evidence="2">The sequence shown here is derived from an EMBL/GenBank/DDBJ whole genome shotgun (WGS) entry which is preliminary data.</text>
</comment>
<gene>
    <name evidence="2" type="ORF">SanaruYs_06600</name>
</gene>
<sequence length="432" mass="46590">MRVLIVCISILSVGSLYGQVLLTPGGTVGTSPDGTVRVSNTSLLAASIIDDNDSPDNAVRLVSHWWPNNDSERDLGSSSLKWRNLFLSSNANIFGNVGIGGSALTNAKLVLTHSASAPYMNAFQITSNNLNIHWPLMISTNGLSNQSGFVSDGDGDIYFLLRDKNGNADVQLNSEGNNFINGGNLGIGTVAPASKLEVNGTISMVRGNKIQFLETVGGAPRAFIESDASNNLKFHIGGGAGTDAMNLTTAGNLGLGLISPSGKLHINTDAWVPSLLALSDTHYGPSMIYHFQIESDGLKIKKENSINYLFKTNGDFIVSNGAVHSKEVKVSLTPGTGPDYVFEPTYQLPSLTEIENYIKANKHLPEVPSAKEMETNGINLSEMNMLLLKKVEELTLYILDQHKTIEQQKAQADALQSRLIKIEKVLNQFENK</sequence>
<keyword evidence="1" id="KW-0175">Coiled coil</keyword>